<evidence type="ECO:0000313" key="1">
    <source>
        <dbReference type="EMBL" id="MFD2116576.1"/>
    </source>
</evidence>
<dbReference type="EMBL" id="JBHUHO010000031">
    <property type="protein sequence ID" value="MFD2116576.1"/>
    <property type="molecule type" value="Genomic_DNA"/>
</dbReference>
<sequence>MDINQSIKQELTNLDGQEVNEILGNFGEFKQYLAGKVEIGEKMGLSHESLTKATQHVASYLANHEEPRNREEQVLMELWKSASPEEQKTLASVLLKVVQ</sequence>
<name>A0ABW4YLN6_9BACL</name>
<accession>A0ABW4YLN6</accession>
<dbReference type="InterPro" id="IPR038292">
    <property type="entry name" value="YmfJ/YflH_sf"/>
</dbReference>
<dbReference type="Gene3D" id="1.10.760.20">
    <property type="entry name" value="Protein of unknown function DUF3243"/>
    <property type="match status" value="1"/>
</dbReference>
<organism evidence="1 2">
    <name type="scientific">Paenibacillus yanchengensis</name>
    <dbReference type="NCBI Taxonomy" id="2035833"/>
    <lineage>
        <taxon>Bacteria</taxon>
        <taxon>Bacillati</taxon>
        <taxon>Bacillota</taxon>
        <taxon>Bacilli</taxon>
        <taxon>Bacillales</taxon>
        <taxon>Paenibacillaceae</taxon>
        <taxon>Paenibacillus</taxon>
    </lineage>
</organism>
<keyword evidence="2" id="KW-1185">Reference proteome</keyword>
<dbReference type="RefSeq" id="WP_377772913.1">
    <property type="nucleotide sequence ID" value="NZ_JBHUHO010000031.1"/>
</dbReference>
<comment type="caution">
    <text evidence="1">The sequence shown here is derived from an EMBL/GenBank/DDBJ whole genome shotgun (WGS) entry which is preliminary data.</text>
</comment>
<proteinExistence type="predicted"/>
<evidence type="ECO:0000313" key="2">
    <source>
        <dbReference type="Proteomes" id="UP001597362"/>
    </source>
</evidence>
<dbReference type="Proteomes" id="UP001597362">
    <property type="component" value="Unassembled WGS sequence"/>
</dbReference>
<reference evidence="2" key="1">
    <citation type="journal article" date="2019" name="Int. J. Syst. Evol. Microbiol.">
        <title>The Global Catalogue of Microorganisms (GCM) 10K type strain sequencing project: providing services to taxonomists for standard genome sequencing and annotation.</title>
        <authorList>
            <consortium name="The Broad Institute Genomics Platform"/>
            <consortium name="The Broad Institute Genome Sequencing Center for Infectious Disease"/>
            <person name="Wu L."/>
            <person name="Ma J."/>
        </authorList>
    </citation>
    <scope>NUCLEOTIDE SEQUENCE [LARGE SCALE GENOMIC DNA]</scope>
    <source>
        <strain evidence="2">GH52</strain>
    </source>
</reference>
<dbReference type="InterPro" id="IPR021637">
    <property type="entry name" value="DUF3243"/>
</dbReference>
<dbReference type="Pfam" id="PF11588">
    <property type="entry name" value="DUF3243"/>
    <property type="match status" value="1"/>
</dbReference>
<gene>
    <name evidence="1" type="ORF">ACFSJH_12660</name>
</gene>
<protein>
    <submittedName>
        <fullName evidence="1">DUF3243 domain-containing protein</fullName>
    </submittedName>
</protein>